<keyword evidence="5" id="KW-1185">Reference proteome</keyword>
<evidence type="ECO:0000313" key="3">
    <source>
        <dbReference type="EMBL" id="ESN91201.1"/>
    </source>
</evidence>
<reference evidence="4" key="3">
    <citation type="submission" date="2015-06" db="UniProtKB">
        <authorList>
            <consortium name="EnsemblMetazoa"/>
        </authorList>
    </citation>
    <scope>IDENTIFICATION</scope>
</reference>
<dbReference type="EMBL" id="AMQM01008009">
    <property type="status" value="NOT_ANNOTATED_CDS"/>
    <property type="molecule type" value="Genomic_DNA"/>
</dbReference>
<reference evidence="5" key="1">
    <citation type="submission" date="2012-12" db="EMBL/GenBank/DDBJ databases">
        <authorList>
            <person name="Hellsten U."/>
            <person name="Grimwood J."/>
            <person name="Chapman J.A."/>
            <person name="Shapiro H."/>
            <person name="Aerts A."/>
            <person name="Otillar R.P."/>
            <person name="Terry A.Y."/>
            <person name="Boore J.L."/>
            <person name="Simakov O."/>
            <person name="Marletaz F."/>
            <person name="Cho S.-J."/>
            <person name="Edsinger-Gonzales E."/>
            <person name="Havlak P."/>
            <person name="Kuo D.-H."/>
            <person name="Larsson T."/>
            <person name="Lv J."/>
            <person name="Arendt D."/>
            <person name="Savage R."/>
            <person name="Osoegawa K."/>
            <person name="de Jong P."/>
            <person name="Lindberg D.R."/>
            <person name="Seaver E.C."/>
            <person name="Weisblat D.A."/>
            <person name="Putnam N.H."/>
            <person name="Grigoriev I.V."/>
            <person name="Rokhsar D.S."/>
        </authorList>
    </citation>
    <scope>NUCLEOTIDE SEQUENCE</scope>
</reference>
<dbReference type="InterPro" id="IPR003582">
    <property type="entry name" value="ShKT_dom"/>
</dbReference>
<dbReference type="HOGENOM" id="CLU_1534245_0_0_1"/>
<dbReference type="RefSeq" id="XP_009030720.1">
    <property type="nucleotide sequence ID" value="XM_009032472.1"/>
</dbReference>
<comment type="caution">
    <text evidence="1">Lacks conserved residue(s) required for the propagation of feature annotation.</text>
</comment>
<accession>T1FHV3</accession>
<dbReference type="EMBL" id="KB097710">
    <property type="protein sequence ID" value="ESN91201.1"/>
    <property type="molecule type" value="Genomic_DNA"/>
</dbReference>
<evidence type="ECO:0000256" key="1">
    <source>
        <dbReference type="PROSITE-ProRule" id="PRU01005"/>
    </source>
</evidence>
<dbReference type="Proteomes" id="UP000015101">
    <property type="component" value="Unassembled WGS sequence"/>
</dbReference>
<evidence type="ECO:0000313" key="4">
    <source>
        <dbReference type="EnsemblMetazoa" id="HelroP182173"/>
    </source>
</evidence>
<name>T1FHV3_HELRO</name>
<feature type="domain" description="ShKT" evidence="2">
    <location>
        <begin position="136"/>
        <end position="171"/>
    </location>
</feature>
<dbReference type="CTD" id="20208402"/>
<organism evidence="4 5">
    <name type="scientific">Helobdella robusta</name>
    <name type="common">Californian leech</name>
    <dbReference type="NCBI Taxonomy" id="6412"/>
    <lineage>
        <taxon>Eukaryota</taxon>
        <taxon>Metazoa</taxon>
        <taxon>Spiralia</taxon>
        <taxon>Lophotrochozoa</taxon>
        <taxon>Annelida</taxon>
        <taxon>Clitellata</taxon>
        <taxon>Hirudinea</taxon>
        <taxon>Rhynchobdellida</taxon>
        <taxon>Glossiphoniidae</taxon>
        <taxon>Helobdella</taxon>
    </lineage>
</organism>
<dbReference type="GeneID" id="20208402"/>
<dbReference type="PROSITE" id="PS51670">
    <property type="entry name" value="SHKT"/>
    <property type="match status" value="1"/>
</dbReference>
<reference evidence="3 5" key="2">
    <citation type="journal article" date="2013" name="Nature">
        <title>Insights into bilaterian evolution from three spiralian genomes.</title>
        <authorList>
            <person name="Simakov O."/>
            <person name="Marletaz F."/>
            <person name="Cho S.J."/>
            <person name="Edsinger-Gonzales E."/>
            <person name="Havlak P."/>
            <person name="Hellsten U."/>
            <person name="Kuo D.H."/>
            <person name="Larsson T."/>
            <person name="Lv J."/>
            <person name="Arendt D."/>
            <person name="Savage R."/>
            <person name="Osoegawa K."/>
            <person name="de Jong P."/>
            <person name="Grimwood J."/>
            <person name="Chapman J.A."/>
            <person name="Shapiro H."/>
            <person name="Aerts A."/>
            <person name="Otillar R.P."/>
            <person name="Terry A.Y."/>
            <person name="Boore J.L."/>
            <person name="Grigoriev I.V."/>
            <person name="Lindberg D.R."/>
            <person name="Seaver E.C."/>
            <person name="Weisblat D.A."/>
            <person name="Putnam N.H."/>
            <person name="Rokhsar D.S."/>
        </authorList>
    </citation>
    <scope>NUCLEOTIDE SEQUENCE</scope>
</reference>
<sequence>MTDKCVHGDQTESINYNNAPLKCPDLKRQRGVCSNNPNMAKYCCRTCEEIQKEGPQGCREGDMNMYSNCDQLFAKNVFMCEQKQNQDGCCQSCFPFMREVNKCLKSGKSDAKYCGNRVRCDRGNCVYSENNLFTKGGHADRFSNCDDLVRGQKSACKDQLKEDCPLSCFKYGGYQ</sequence>
<evidence type="ECO:0000313" key="5">
    <source>
        <dbReference type="Proteomes" id="UP000015101"/>
    </source>
</evidence>
<proteinExistence type="predicted"/>
<dbReference type="EnsemblMetazoa" id="HelroT182173">
    <property type="protein sequence ID" value="HelroP182173"/>
    <property type="gene ID" value="HelroG182173"/>
</dbReference>
<dbReference type="KEGG" id="hro:HELRODRAFT_182173"/>
<dbReference type="InParanoid" id="T1FHV3"/>
<gene>
    <name evidence="4" type="primary">20208402</name>
    <name evidence="3" type="ORF">HELRODRAFT_182173</name>
</gene>
<protein>
    <recommendedName>
        <fullName evidence="2">ShKT domain-containing protein</fullName>
    </recommendedName>
</protein>
<evidence type="ECO:0000259" key="2">
    <source>
        <dbReference type="PROSITE" id="PS51670"/>
    </source>
</evidence>
<dbReference type="AlphaFoldDB" id="T1FHV3"/>